<feature type="domain" description="Dual OB-containing" evidence="1">
    <location>
        <begin position="4"/>
        <end position="216"/>
    </location>
</feature>
<reference evidence="2" key="1">
    <citation type="submission" date="2019-03" db="EMBL/GenBank/DDBJ databases">
        <title>Single cell metagenomics reveals metabolic interactions within the superorganism composed of flagellate Streblomastix strix and complex community of Bacteroidetes bacteria on its surface.</title>
        <authorList>
            <person name="Treitli S.C."/>
            <person name="Kolisko M."/>
            <person name="Husnik F."/>
            <person name="Keeling P."/>
            <person name="Hampl V."/>
        </authorList>
    </citation>
    <scope>NUCLEOTIDE SEQUENCE</scope>
    <source>
        <strain evidence="2">STM</strain>
    </source>
</reference>
<proteinExistence type="predicted"/>
<dbReference type="EMBL" id="SNRY01000779">
    <property type="protein sequence ID" value="KAA6336573.1"/>
    <property type="molecule type" value="Genomic_DNA"/>
</dbReference>
<evidence type="ECO:0000259" key="1">
    <source>
        <dbReference type="Pfam" id="PF22557"/>
    </source>
</evidence>
<organism evidence="2">
    <name type="scientific">termite gut metagenome</name>
    <dbReference type="NCBI Taxonomy" id="433724"/>
    <lineage>
        <taxon>unclassified sequences</taxon>
        <taxon>metagenomes</taxon>
        <taxon>organismal metagenomes</taxon>
    </lineage>
</organism>
<gene>
    <name evidence="2" type="ORF">EZS27_015275</name>
</gene>
<evidence type="ECO:0000313" key="2">
    <source>
        <dbReference type="EMBL" id="KAA6336573.1"/>
    </source>
</evidence>
<dbReference type="AlphaFoldDB" id="A0A5J4RUC8"/>
<name>A0A5J4RUC8_9ZZZZ</name>
<sequence length="230" mass="26027">MKKYFICLANSYKYGGRCLAGIEITIDNNKYSVVRNEDGTPKWIRPVSASEHKELSTTETQNINILDIIEVEEMGVCPEFAHSENIHYSSIKRSSKITKSTGAIDNLCNEVRSNIFFNKGKAVPTNVFQNGTYSLLLIKPESPAIYCDSNDKYRGKFTYNNNEYDLPITDPLYIDILKYDDSSVPLCGKQETGDLYFTISLGEELEGWHYKLIAGIVDMRIAWTDGCALK</sequence>
<dbReference type="Pfam" id="PF22557">
    <property type="entry name" value="DuOB"/>
    <property type="match status" value="1"/>
</dbReference>
<comment type="caution">
    <text evidence="2">The sequence shown here is derived from an EMBL/GenBank/DDBJ whole genome shotgun (WGS) entry which is preliminary data.</text>
</comment>
<dbReference type="InterPro" id="IPR054335">
    <property type="entry name" value="DuOB_dom"/>
</dbReference>
<protein>
    <recommendedName>
        <fullName evidence="1">Dual OB-containing domain-containing protein</fullName>
    </recommendedName>
</protein>
<accession>A0A5J4RUC8</accession>